<proteinExistence type="predicted"/>
<organism evidence="3 4">
    <name type="scientific">Brevibacillus laterosporus</name>
    <name type="common">Bacillus laterosporus</name>
    <dbReference type="NCBI Taxonomy" id="1465"/>
    <lineage>
        <taxon>Bacteria</taxon>
        <taxon>Bacillati</taxon>
        <taxon>Bacillota</taxon>
        <taxon>Bacilli</taxon>
        <taxon>Bacillales</taxon>
        <taxon>Paenibacillaceae</taxon>
        <taxon>Brevibacillus</taxon>
    </lineage>
</organism>
<comment type="caution">
    <text evidence="3">The sequence shown here is derived from an EMBL/GenBank/DDBJ whole genome shotgun (WGS) entry which is preliminary data.</text>
</comment>
<dbReference type="Gene3D" id="3.40.50.2000">
    <property type="entry name" value="Glycogen Phosphorylase B"/>
    <property type="match status" value="1"/>
</dbReference>
<evidence type="ECO:0000259" key="2">
    <source>
        <dbReference type="Pfam" id="PF13524"/>
    </source>
</evidence>
<evidence type="ECO:0000313" key="3">
    <source>
        <dbReference type="EMBL" id="PPB02149.1"/>
    </source>
</evidence>
<evidence type="ECO:0000259" key="1">
    <source>
        <dbReference type="Pfam" id="PF12996"/>
    </source>
</evidence>
<dbReference type="RefSeq" id="WP_104032091.1">
    <property type="nucleotide sequence ID" value="NZ_PRKQ01000014.1"/>
</dbReference>
<name>A0AAP8QC89_BRELA</name>
<dbReference type="Pfam" id="PF12996">
    <property type="entry name" value="DUF3880"/>
    <property type="match status" value="1"/>
</dbReference>
<reference evidence="3 4" key="1">
    <citation type="submission" date="2018-02" db="EMBL/GenBank/DDBJ databases">
        <title>Comparative analysis of genomes of three Brevibacillus laterosporus strains producers of potent antimicrobials isolated from silage.</title>
        <authorList>
            <person name="Kojic M."/>
            <person name="Miljkovic M."/>
            <person name="Studholme D."/>
            <person name="Filipic B."/>
        </authorList>
    </citation>
    <scope>NUCLEOTIDE SEQUENCE [LARGE SCALE GENOMIC DNA]</scope>
    <source>
        <strain evidence="3 4">BGSP11</strain>
    </source>
</reference>
<dbReference type="Pfam" id="PF13524">
    <property type="entry name" value="Glyco_trans_1_2"/>
    <property type="match status" value="1"/>
</dbReference>
<accession>A0AAP8QC89</accession>
<dbReference type="InterPro" id="IPR055259">
    <property type="entry name" value="YkvP/CgeB_Glyco_trans-like"/>
</dbReference>
<dbReference type="Proteomes" id="UP000239759">
    <property type="component" value="Unassembled WGS sequence"/>
</dbReference>
<gene>
    <name evidence="3" type="ORF">C4A77_13040</name>
</gene>
<dbReference type="InterPro" id="IPR024542">
    <property type="entry name" value="YkvP_N"/>
</dbReference>
<dbReference type="EMBL" id="PRKQ01000014">
    <property type="protein sequence ID" value="PPB02149.1"/>
    <property type="molecule type" value="Genomic_DNA"/>
</dbReference>
<dbReference type="AlphaFoldDB" id="A0AAP8QC89"/>
<feature type="domain" description="Spore protein YkvP N-terminal" evidence="1">
    <location>
        <begin position="3"/>
        <end position="111"/>
    </location>
</feature>
<feature type="domain" description="Spore protein YkvP/CgeB glycosyl transferase-like" evidence="2">
    <location>
        <begin position="182"/>
        <end position="315"/>
    </location>
</feature>
<keyword evidence="3" id="KW-0167">Capsid protein</keyword>
<protein>
    <submittedName>
        <fullName evidence="3">Spore coat protein</fullName>
    </submittedName>
</protein>
<sequence length="329" mass="38369">MKILAILSFDIFRYSIGNALEKLGHEIIYLENFNEDTLEQAINTFHPDMAFSMGWDIWHVPFHNEGKFPLVKEILQKHNIFHVYFAEEDWLHHQKWSLLYVKTIEPNYVLTRSTTCIRNYLNLGIPATFFDVGCNPAFHKPVPINPNYQCDVALIANGHFGQSEVRHKSISDLIIPLFEQPFHTRIWGKRWENVHLHYNKIIPPEMLHGILPYIETPKVYNSAKISISLQTCNDQISNRTFDVLSSGGFLLTSDTPAVRINLIPEVNCVVSSSPEETVEKIKYYLTHEDERIRIAKTGRDYAIKNFAYQKTLTEIWPKILAEYRKAMYR</sequence>
<evidence type="ECO:0000313" key="4">
    <source>
        <dbReference type="Proteomes" id="UP000239759"/>
    </source>
</evidence>
<dbReference type="SUPFAM" id="SSF53756">
    <property type="entry name" value="UDP-Glycosyltransferase/glycogen phosphorylase"/>
    <property type="match status" value="1"/>
</dbReference>
<keyword evidence="3" id="KW-0946">Virion</keyword>